<reference evidence="5" key="1">
    <citation type="submission" date="2020-12" db="EMBL/GenBank/DDBJ databases">
        <authorList>
            <person name="Iha C."/>
        </authorList>
    </citation>
    <scope>NUCLEOTIDE SEQUENCE</scope>
</reference>
<dbReference type="OrthoDB" id="47172at2759"/>
<name>A0A8S1ISC6_9CHLO</name>
<dbReference type="InterPro" id="IPR041667">
    <property type="entry name" value="Cupin_8"/>
</dbReference>
<dbReference type="SUPFAM" id="SSF51197">
    <property type="entry name" value="Clavaminate synthase-like"/>
    <property type="match status" value="1"/>
</dbReference>
<dbReference type="Pfam" id="PF13621">
    <property type="entry name" value="Cupin_8"/>
    <property type="match status" value="1"/>
</dbReference>
<gene>
    <name evidence="5" type="ORF">OSTQU699_LOCUS3152</name>
</gene>
<dbReference type="PANTHER" id="PTHR12461">
    <property type="entry name" value="HYPOXIA-INDUCIBLE FACTOR 1 ALPHA INHIBITOR-RELATED"/>
    <property type="match status" value="1"/>
</dbReference>
<keyword evidence="6" id="KW-1185">Reference proteome</keyword>
<feature type="domain" description="Cupin-like" evidence="4">
    <location>
        <begin position="80"/>
        <end position="230"/>
    </location>
</feature>
<evidence type="ECO:0000256" key="1">
    <source>
        <dbReference type="ARBA" id="ARBA00004496"/>
    </source>
</evidence>
<dbReference type="AlphaFoldDB" id="A0A8S1ISC6"/>
<keyword evidence="3" id="KW-0963">Cytoplasm</keyword>
<comment type="subcellular location">
    <subcellularLocation>
        <location evidence="1">Cytoplasm</location>
    </subcellularLocation>
</comment>
<evidence type="ECO:0000313" key="6">
    <source>
        <dbReference type="Proteomes" id="UP000708148"/>
    </source>
</evidence>
<evidence type="ECO:0000313" key="5">
    <source>
        <dbReference type="EMBL" id="CAD7697791.1"/>
    </source>
</evidence>
<organism evidence="5 6">
    <name type="scientific">Ostreobium quekettii</name>
    <dbReference type="NCBI Taxonomy" id="121088"/>
    <lineage>
        <taxon>Eukaryota</taxon>
        <taxon>Viridiplantae</taxon>
        <taxon>Chlorophyta</taxon>
        <taxon>core chlorophytes</taxon>
        <taxon>Ulvophyceae</taxon>
        <taxon>TCBD clade</taxon>
        <taxon>Bryopsidales</taxon>
        <taxon>Ostreobineae</taxon>
        <taxon>Ostreobiaceae</taxon>
        <taxon>Ostreobium</taxon>
    </lineage>
</organism>
<dbReference type="EMBL" id="CAJHUC010000712">
    <property type="protein sequence ID" value="CAD7697791.1"/>
    <property type="molecule type" value="Genomic_DNA"/>
</dbReference>
<sequence length="302" mass="33830">MSGDEAHTCAGQISMVPCCRGGPSAQPRHTAESPNCPTGSCEGAAQAENVAESRKTMQILPIEVMAREDVGRRIGGGLLNLDRPVILSEGCCQEWGIMLWKPEVLADQYGEVKVEVRLANKQEVQPPWEGDCRYQMCTFSQFAEWLKTGNQGGGHGSPQVDSEHPLAGFKFADWWAYADYKYFPQMFPNPEDPAYTSVDWASLGLPVGPEETVFWMGTGGASTPLHFDTYGQNAILQFLSPQQRRPLSSTMSSFLLQLYCYRARWAWCRYMAKSNGRFCRQRRVVCCSPQGSHLRSRQCIHR</sequence>
<comment type="similarity">
    <text evidence="2">Belongs to the JARID1 histone demethylase family.</text>
</comment>
<dbReference type="Gene3D" id="2.60.120.650">
    <property type="entry name" value="Cupin"/>
    <property type="match status" value="1"/>
</dbReference>
<comment type="caution">
    <text evidence="5">The sequence shown here is derived from an EMBL/GenBank/DDBJ whole genome shotgun (WGS) entry which is preliminary data.</text>
</comment>
<dbReference type="GO" id="GO:0005737">
    <property type="term" value="C:cytoplasm"/>
    <property type="evidence" value="ECO:0007669"/>
    <property type="project" value="UniProtKB-SubCell"/>
</dbReference>
<dbReference type="Proteomes" id="UP000708148">
    <property type="component" value="Unassembled WGS sequence"/>
</dbReference>
<proteinExistence type="inferred from homology"/>
<evidence type="ECO:0000256" key="3">
    <source>
        <dbReference type="ARBA" id="ARBA00022490"/>
    </source>
</evidence>
<dbReference type="PANTHER" id="PTHR12461:SF43">
    <property type="entry name" value="HSPB1-ASSOCIATED PROTEIN 1"/>
    <property type="match status" value="1"/>
</dbReference>
<accession>A0A8S1ISC6</accession>
<evidence type="ECO:0000256" key="2">
    <source>
        <dbReference type="ARBA" id="ARBA00006801"/>
    </source>
</evidence>
<protein>
    <recommendedName>
        <fullName evidence="4">Cupin-like domain-containing protein</fullName>
    </recommendedName>
</protein>
<evidence type="ECO:0000259" key="4">
    <source>
        <dbReference type="Pfam" id="PF13621"/>
    </source>
</evidence>